<dbReference type="GO" id="GO:0019310">
    <property type="term" value="P:inositol catabolic process"/>
    <property type="evidence" value="ECO:0007669"/>
    <property type="project" value="InterPro"/>
</dbReference>
<dbReference type="Proteomes" id="UP000663801">
    <property type="component" value="Unassembled WGS sequence"/>
</dbReference>
<dbReference type="InterPro" id="IPR014710">
    <property type="entry name" value="RmlC-like_jellyroll"/>
</dbReference>
<accession>A0A938YQC2</accession>
<dbReference type="SUPFAM" id="SSF51182">
    <property type="entry name" value="RmlC-like cupins"/>
    <property type="match status" value="1"/>
</dbReference>
<dbReference type="PANTHER" id="PTHR39193:SF1">
    <property type="entry name" value="5-DEOXY-GLUCURONATE ISOMERASE"/>
    <property type="match status" value="1"/>
</dbReference>
<proteinExistence type="predicted"/>
<keyword evidence="1 2" id="KW-0413">Isomerase</keyword>
<evidence type="ECO:0000313" key="2">
    <source>
        <dbReference type="EMBL" id="MBM9477293.1"/>
    </source>
</evidence>
<dbReference type="RefSeq" id="WP_205257413.1">
    <property type="nucleotide sequence ID" value="NZ_BAAAPV010000001.1"/>
</dbReference>
<evidence type="ECO:0000256" key="1">
    <source>
        <dbReference type="ARBA" id="ARBA00023235"/>
    </source>
</evidence>
<evidence type="ECO:0000313" key="3">
    <source>
        <dbReference type="Proteomes" id="UP000663801"/>
    </source>
</evidence>
<comment type="caution">
    <text evidence="2">The sequence shown here is derived from an EMBL/GenBank/DDBJ whole genome shotgun (WGS) entry which is preliminary data.</text>
</comment>
<dbReference type="InterPro" id="IPR011051">
    <property type="entry name" value="RmlC_Cupin_sf"/>
</dbReference>
<protein>
    <submittedName>
        <fullName evidence="2">5-deoxy-glucuronate isomerase</fullName>
        <ecNumber evidence="2">5.3.1.30</ecNumber>
    </submittedName>
</protein>
<dbReference type="PANTHER" id="PTHR39193">
    <property type="entry name" value="5-DEOXY-GLUCURONATE ISOMERASE"/>
    <property type="match status" value="1"/>
</dbReference>
<gene>
    <name evidence="2" type="primary">iolB</name>
    <name evidence="2" type="ORF">JL107_12640</name>
</gene>
<dbReference type="AlphaFoldDB" id="A0A938YQC2"/>
<reference evidence="2" key="1">
    <citation type="submission" date="2021-01" db="EMBL/GenBank/DDBJ databases">
        <title>KCTC 19127 draft genome.</title>
        <authorList>
            <person name="An D."/>
        </authorList>
    </citation>
    <scope>NUCLEOTIDE SEQUENCE</scope>
    <source>
        <strain evidence="2">KCTC 19127</strain>
    </source>
</reference>
<keyword evidence="3" id="KW-1185">Reference proteome</keyword>
<name>A0A938YQC2_9ACTN</name>
<dbReference type="GO" id="GO:0008880">
    <property type="term" value="F:glucuronate isomerase activity"/>
    <property type="evidence" value="ECO:0007669"/>
    <property type="project" value="InterPro"/>
</dbReference>
<dbReference type="PIRSF" id="PIRSF036628">
    <property type="entry name" value="IolB"/>
    <property type="match status" value="1"/>
</dbReference>
<dbReference type="EC" id="5.3.1.30" evidence="2"/>
<sequence length="305" mass="32102">MTAPRLTGLVPAGTTATAPFDLVITPEDAGWGYSSLRVITLPAGGSAEFATGGDEMILLPLRGGVDVTVAGETIAVAGRADLFGAVTDFAYLPIGSDVRLDSVLGGTFALPGARATRALPFRYGPADGVAVELRGSGQASRQVNNFAMAATFETDKLLACEVITPAANWSSYPPHKHDEAVGEETELEEIYYYAFSFAGPDAVVDASGAAPRGVGYQRVYGTDEREIEVLAEVGDGDTVLIPHGWHGPSIASPSHHMYYLNVMAGPGAGRAWGISDDPHHGWVRQTWAEQAFDPRLPFPTVAPSS</sequence>
<dbReference type="GO" id="GO:0102482">
    <property type="term" value="F:5-deoxy-D-glucuronate isomerase activity"/>
    <property type="evidence" value="ECO:0007669"/>
    <property type="project" value="UniProtKB-EC"/>
</dbReference>
<dbReference type="Gene3D" id="2.60.120.10">
    <property type="entry name" value="Jelly Rolls"/>
    <property type="match status" value="2"/>
</dbReference>
<organism evidence="2 3">
    <name type="scientific">Nakamurella flavida</name>
    <dbReference type="NCBI Taxonomy" id="363630"/>
    <lineage>
        <taxon>Bacteria</taxon>
        <taxon>Bacillati</taxon>
        <taxon>Actinomycetota</taxon>
        <taxon>Actinomycetes</taxon>
        <taxon>Nakamurellales</taxon>
        <taxon>Nakamurellaceae</taxon>
        <taxon>Nakamurella</taxon>
    </lineage>
</organism>
<dbReference type="InterPro" id="IPR021120">
    <property type="entry name" value="KduI/IolB_isomerase"/>
</dbReference>
<dbReference type="NCBIfam" id="TIGR04378">
    <property type="entry name" value="myo_inos_iolB"/>
    <property type="match status" value="1"/>
</dbReference>
<dbReference type="InterPro" id="IPR024203">
    <property type="entry name" value="Deoxy-glucuronate_isom_IolB"/>
</dbReference>
<dbReference type="Pfam" id="PF04962">
    <property type="entry name" value="KduI"/>
    <property type="match status" value="1"/>
</dbReference>
<dbReference type="EMBL" id="JAERWL010000010">
    <property type="protein sequence ID" value="MBM9477293.1"/>
    <property type="molecule type" value="Genomic_DNA"/>
</dbReference>